<keyword evidence="1" id="KW-0479">Metal-binding</keyword>
<evidence type="ECO:0000256" key="5">
    <source>
        <dbReference type="SAM" id="MobiDB-lite"/>
    </source>
</evidence>
<dbReference type="OMA" id="CCYIPMH"/>
<dbReference type="GeneID" id="3864646"/>
<feature type="domain" description="PHD-type" evidence="7">
    <location>
        <begin position="1006"/>
        <end position="1116"/>
    </location>
</feature>
<evidence type="ECO:0000259" key="7">
    <source>
        <dbReference type="PROSITE" id="PS51805"/>
    </source>
</evidence>
<dbReference type="InterPro" id="IPR001965">
    <property type="entry name" value="Znf_PHD"/>
</dbReference>
<evidence type="ECO:0000256" key="3">
    <source>
        <dbReference type="ARBA" id="ARBA00022833"/>
    </source>
</evidence>
<dbReference type="CDD" id="cd15571">
    <property type="entry name" value="ePHD"/>
    <property type="match status" value="2"/>
</dbReference>
<dbReference type="SMART" id="SM00184">
    <property type="entry name" value="RING"/>
    <property type="match status" value="3"/>
</dbReference>
<feature type="compositionally biased region" description="Basic and acidic residues" evidence="5">
    <location>
        <begin position="664"/>
        <end position="679"/>
    </location>
</feature>
<feature type="compositionally biased region" description="Basic and acidic residues" evidence="5">
    <location>
        <begin position="1138"/>
        <end position="1150"/>
    </location>
</feature>
<dbReference type="RefSeq" id="XP_955441.1">
    <property type="nucleotide sequence ID" value="XM_950348.1"/>
</dbReference>
<dbReference type="STRING" id="5874.Q4UB36"/>
<feature type="compositionally biased region" description="Basic and acidic residues" evidence="5">
    <location>
        <begin position="877"/>
        <end position="916"/>
    </location>
</feature>
<keyword evidence="3" id="KW-0862">Zinc</keyword>
<accession>Q4UB36</accession>
<evidence type="ECO:0008006" key="10">
    <source>
        <dbReference type="Google" id="ProtNLM"/>
    </source>
</evidence>
<evidence type="ECO:0000259" key="6">
    <source>
        <dbReference type="PROSITE" id="PS50016"/>
    </source>
</evidence>
<name>Q4UB36_THEAN</name>
<dbReference type="OrthoDB" id="20839at2759"/>
<dbReference type="GO" id="GO:0008270">
    <property type="term" value="F:zinc ion binding"/>
    <property type="evidence" value="ECO:0007669"/>
    <property type="project" value="UniProtKB-KW"/>
</dbReference>
<feature type="compositionally biased region" description="Basic and acidic residues" evidence="5">
    <location>
        <begin position="1511"/>
        <end position="1528"/>
    </location>
</feature>
<feature type="compositionally biased region" description="Polar residues" evidence="5">
    <location>
        <begin position="680"/>
        <end position="689"/>
    </location>
</feature>
<feature type="compositionally biased region" description="Low complexity" evidence="5">
    <location>
        <begin position="1349"/>
        <end position="1361"/>
    </location>
</feature>
<feature type="compositionally biased region" description="Polar residues" evidence="5">
    <location>
        <begin position="1364"/>
        <end position="1379"/>
    </location>
</feature>
<dbReference type="InterPro" id="IPR034732">
    <property type="entry name" value="EPHD"/>
</dbReference>
<evidence type="ECO:0000256" key="4">
    <source>
        <dbReference type="PROSITE-ProRule" id="PRU00146"/>
    </source>
</evidence>
<dbReference type="eggNOG" id="ENOG502QYFD">
    <property type="taxonomic scope" value="Eukaryota"/>
</dbReference>
<dbReference type="InterPro" id="IPR019786">
    <property type="entry name" value="Zinc_finger_PHD-type_CS"/>
</dbReference>
<feature type="compositionally biased region" description="Basic and acidic residues" evidence="5">
    <location>
        <begin position="164"/>
        <end position="199"/>
    </location>
</feature>
<dbReference type="EMBL" id="CR940352">
    <property type="protein sequence ID" value="CAI75965.1"/>
    <property type="molecule type" value="Genomic_DNA"/>
</dbReference>
<dbReference type="VEuPathDB" id="PiroplasmaDB:TA18075"/>
<feature type="compositionally biased region" description="Basic and acidic residues" evidence="5">
    <location>
        <begin position="1380"/>
        <end position="1389"/>
    </location>
</feature>
<organism evidence="8 9">
    <name type="scientific">Theileria annulata</name>
    <dbReference type="NCBI Taxonomy" id="5874"/>
    <lineage>
        <taxon>Eukaryota</taxon>
        <taxon>Sar</taxon>
        <taxon>Alveolata</taxon>
        <taxon>Apicomplexa</taxon>
        <taxon>Aconoidasida</taxon>
        <taxon>Piroplasmida</taxon>
        <taxon>Theileriidae</taxon>
        <taxon>Theileria</taxon>
    </lineage>
</organism>
<feature type="region of interest" description="Disordered" evidence="5">
    <location>
        <begin position="953"/>
        <end position="991"/>
    </location>
</feature>
<protein>
    <recommendedName>
        <fullName evidence="10">PHD-type domain-containing protein</fullName>
    </recommendedName>
</protein>
<feature type="compositionally biased region" description="Basic and acidic residues" evidence="5">
    <location>
        <begin position="1157"/>
        <end position="1216"/>
    </location>
</feature>
<evidence type="ECO:0000256" key="1">
    <source>
        <dbReference type="ARBA" id="ARBA00022723"/>
    </source>
</evidence>
<evidence type="ECO:0000313" key="8">
    <source>
        <dbReference type="EMBL" id="CAI75965.1"/>
    </source>
</evidence>
<sequence length="2323" mass="267551">MSTESQQTKEPSQEEERFWNDFDRQYFSSPHPSLVLCLKNHIWHTRHISSKITKYLSSKGTVKKNLKKNNTIHLRSVKFPLRLSSTDKTLFNPIVNPTTDGIFRYFSSSTSLSSEQFQGLLENDNVYKPLVSPKHDSNQRLPTIYSSPLPDAIHLTLYVPKVSPKTDSDKKEKEKDKPKLPDKSKDEHKEKKEKEDTQKLDEVEAINNFVDSFKSLQLLKNQEVPQIISGPNPSWFVKGKGRFKKGVDLGPKYKKCDKLVKNPHGLLSDPVWQHFNTNYVNVPVKGNDNMFSYDDNTRNQNKVANKTKTNEHEDIKDGTDLLNYHNMCDMNTCRVDYSPLLFTFVSSKRSLLCKRCLGFPKLFCNLCKNLKGSSTAIFSSQYISDEKYHMTYNLLDLFKLRSNTDDCIQTFYVNPYKGMYNNQPNFSVLNNDDLQSKEEDDDTSLIYNYIQTLESLNAVFNNLLNRIANEYKPDTSKWHDIESKMLETYIEQYNNKTLDNRYTYSVQRQSLDVLLLRLKVNKSSDLPSTWTDRALCSICGTDEDWDDDPILFCDCCYIPMHFCCLGYKPGTLTDIKQKLNVNKFHRLNFYNHLANNIERPVKKIKLDKLDDYMDMDEDEWYCPVCTYLMEQLVFLDENLVMTAIRNIAGPKTQQHLEMINENYTSHKVDNATSKSKDNKTGNTKPNDQSKQSKDNRVSENASVKAKDDIFKRKLPIILGFDYDNPSERSFITVHPSNQNNISSLEKLKGDKESLNETSNEKKLEKLSILNLYNGKKESVMFNQNNVSDPKIFCKNLLSKKGLYFENNFWLLLSRANLTGIQEYLNYHTYEELYLSRLVQQDKLIQSTKYSPKKRSNSITSKSSSSRSLSLNSLKDSVPVKEDEPPTKSKKKEPETQLKKEKDHSLDEEPSLKKQELKSAQNINCKNPLKKMYLSLDLKLLSQSTNFTLNKNGHETVQKNKNGHETVPKNKNGHETVQKNKNSMKKEHEKKENGKKDLGEVYLVIKVPVCIFCGFDAFIPGGGPMKRTSNSGTWGHIKCALANECTIEPDEINYGTFLPKIKALKCIFCNIWSTSVIQCSYGNCCKAFHVPCSSSSPNCLFTWDTNGKPDVLCPIHSKGLAPTSLLRKLQIRLSLNKDKDGKERSDYDKTSHPYSLTEKNKEKKEKSKHEKQTEKIDKRRADREKYKIEGQNDKVYKPKLEEKTKERDSGNKKGSRDAIDNICVNENLYLNHFLRPNYSNLTKLLELLLNEKVGTIFQSNMSSNYYKTEVMPRYASIVSNVTSDRSTTRSVSNKFYNMDDLSSNEDDMSLLKEFDREYDECVPNLVTPISVHTNSNTDSTFSLNSDKLSRQNSTSSQNTSDSAAVDTSSNMDISSRVNSTKSEESDHSGTDKSNTFDYQLPDEELETDDDLVLSRKSTLIENQETVEQNHTEGKCPLNNINKNNCFWCCLGFDLKNHNRHVFDDKTPSSKMILSILYNNNHSNVNAIKSIINSKYESAEKNETNTSKPQTKLKNDENGEKKSTKTKTKEDNREEFKIPWSILSNIIIDNVVDDKINTFINGDLVNNNKLVKKNDFLVQKMASEALVRLFNTFEPDSSMFVVKTLFSILKHVDFIHEIDDLYGYNNLYFCNPSPSIDNYMSSDKLLDKRLDLIKPRINNAIPKLNSISPLSDQSRQINGESNTNQNYSARSDNVQLNGMNKNHKKTQMQSQPQIQVQDQNLLSFIQTTNSSKPLNLPESLSKMAPLIKDIFNKDKTERLNNPITQLNRVVPTTNTITPTNTMDKNKTTDGVNIFNSLNNNASEVNGNDQKDRDAKKALKERIFNMLKQVNQVEIIKMDKSLLPNSILRKYINNKKITICKVCLEFKYIENDIDNNKRKRNIYNESYRKCINCNVEVCNSCLSVNKTDFEHLTNSSTMIIGDYIGQDVDDFYFSCIRCKEFSENLQMPLLNCVLCSRYDGLMLKINSKLLSFVPSRTSFWNNYSYVHLVCLEWLYWSKNAHNHSKKLNKTIFEQNCNYCGIQTGATVTCSNTTCISKFHPSCAAFLGCKIDVGKKNESLIGVKRALCLRHTLISICRTSLSERKFMVAPSYLYEVLVNNNYFTSFFRGVYLSPNCINNRTKLTTRFKIKKKSRSLDYKNNLSIMKMASYINYGLIINKTPQMYDLTISEAIARDRLIQGMNYIFYQQKSPNHINFYNQSYKESKENSIKDIKNIITLIKNGLLKPIQGSKRGRKPKSLDGSDVDKRRKMSMEEILRYAHSGILDNGDYYCPVCFSIYFENSPGLPGDELHWIGCDKCERWFHFVCAGVWVDFRDKDSWYCYHCSNA</sequence>
<evidence type="ECO:0000313" key="9">
    <source>
        <dbReference type="Proteomes" id="UP000001950"/>
    </source>
</evidence>
<dbReference type="CDD" id="cd15522">
    <property type="entry name" value="PHD_TAF3"/>
    <property type="match status" value="1"/>
</dbReference>
<feature type="region of interest" description="Disordered" evidence="5">
    <location>
        <begin position="664"/>
        <end position="702"/>
    </location>
</feature>
<dbReference type="InParanoid" id="Q4UB36"/>
<proteinExistence type="predicted"/>
<dbReference type="SUPFAM" id="SSF57903">
    <property type="entry name" value="FYVE/PHD zinc finger"/>
    <property type="match status" value="2"/>
</dbReference>
<dbReference type="Proteomes" id="UP000001950">
    <property type="component" value="Chromosome 3"/>
</dbReference>
<dbReference type="FunCoup" id="Q4UB36">
    <property type="interactions" value="26"/>
</dbReference>
<gene>
    <name evidence="8" type="ORF">TA18075</name>
</gene>
<feature type="region of interest" description="Disordered" evidence="5">
    <location>
        <begin position="848"/>
        <end position="918"/>
    </location>
</feature>
<feature type="domain" description="PHD-type" evidence="6">
    <location>
        <begin position="2264"/>
        <end position="2323"/>
    </location>
</feature>
<dbReference type="PROSITE" id="PS01359">
    <property type="entry name" value="ZF_PHD_1"/>
    <property type="match status" value="1"/>
</dbReference>
<dbReference type="Gene3D" id="3.30.40.10">
    <property type="entry name" value="Zinc/RING finger domain, C3HC4 (zinc finger)"/>
    <property type="match status" value="4"/>
</dbReference>
<dbReference type="SMART" id="SM00249">
    <property type="entry name" value="PHD"/>
    <property type="match status" value="5"/>
</dbReference>
<keyword evidence="2 4" id="KW-0863">Zinc-finger</keyword>
<feature type="compositionally biased region" description="Low complexity" evidence="5">
    <location>
        <begin position="856"/>
        <end position="876"/>
    </location>
</feature>
<dbReference type="PROSITE" id="PS51805">
    <property type="entry name" value="EPHD"/>
    <property type="match status" value="1"/>
</dbReference>
<dbReference type="InterPro" id="IPR011011">
    <property type="entry name" value="Znf_FYVE_PHD"/>
</dbReference>
<reference evidence="8 9" key="1">
    <citation type="journal article" date="2005" name="Science">
        <title>Genome of the host-cell transforming parasite Theileria annulata compared with T. parva.</title>
        <authorList>
            <person name="Pain A."/>
            <person name="Renauld H."/>
            <person name="Berriman M."/>
            <person name="Murphy L."/>
            <person name="Yeats C.A."/>
            <person name="Weir W."/>
            <person name="Kerhornou A."/>
            <person name="Aslett M."/>
            <person name="Bishop R."/>
            <person name="Bouchier C."/>
            <person name="Cochet M."/>
            <person name="Coulson R.M.R."/>
            <person name="Cronin A."/>
            <person name="de Villiers E.P."/>
            <person name="Fraser A."/>
            <person name="Fosker N."/>
            <person name="Gardner M."/>
            <person name="Goble A."/>
            <person name="Griffiths-Jones S."/>
            <person name="Harris D.E."/>
            <person name="Katzer F."/>
            <person name="Larke N."/>
            <person name="Lord A."/>
            <person name="Maser P."/>
            <person name="McKellar S."/>
            <person name="Mooney P."/>
            <person name="Morton F."/>
            <person name="Nene V."/>
            <person name="O'Neil S."/>
            <person name="Price C."/>
            <person name="Quail M.A."/>
            <person name="Rabbinowitsch E."/>
            <person name="Rawlings N.D."/>
            <person name="Rutter S."/>
            <person name="Saunders D."/>
            <person name="Seeger K."/>
            <person name="Shah T."/>
            <person name="Squares R."/>
            <person name="Squares S."/>
            <person name="Tivey A."/>
            <person name="Walker A.R."/>
            <person name="Woodward J."/>
            <person name="Dobbelaere D.A.E."/>
            <person name="Langsley G."/>
            <person name="Rajandream M.A."/>
            <person name="McKeever D."/>
            <person name="Shiels B."/>
            <person name="Tait A."/>
            <person name="Barrell B.G."/>
            <person name="Hall N."/>
        </authorList>
    </citation>
    <scope>NUCLEOTIDE SEQUENCE [LARGE SCALE GENOMIC DNA]</scope>
    <source>
        <strain evidence="9">Ankara</strain>
    </source>
</reference>
<dbReference type="InterPro" id="IPR019787">
    <property type="entry name" value="Znf_PHD-finger"/>
</dbReference>
<feature type="region of interest" description="Disordered" evidence="5">
    <location>
        <begin position="1138"/>
        <end position="1216"/>
    </location>
</feature>
<keyword evidence="9" id="KW-1185">Reference proteome</keyword>
<feature type="region of interest" description="Disordered" evidence="5">
    <location>
        <begin position="163"/>
        <end position="199"/>
    </location>
</feature>
<feature type="region of interest" description="Disordered" evidence="5">
    <location>
        <begin position="1341"/>
        <end position="1405"/>
    </location>
</feature>
<dbReference type="InterPro" id="IPR013083">
    <property type="entry name" value="Znf_RING/FYVE/PHD"/>
</dbReference>
<feature type="region of interest" description="Disordered" evidence="5">
    <location>
        <begin position="1496"/>
        <end position="1528"/>
    </location>
</feature>
<dbReference type="InterPro" id="IPR001841">
    <property type="entry name" value="Znf_RING"/>
</dbReference>
<evidence type="ECO:0000256" key="2">
    <source>
        <dbReference type="ARBA" id="ARBA00022771"/>
    </source>
</evidence>
<dbReference type="Pfam" id="PF13832">
    <property type="entry name" value="zf-HC5HC2H_2"/>
    <property type="match status" value="2"/>
</dbReference>
<dbReference type="PROSITE" id="PS50016">
    <property type="entry name" value="ZF_PHD_2"/>
    <property type="match status" value="1"/>
</dbReference>
<dbReference type="KEGG" id="tan:TA18075"/>